<dbReference type="AlphaFoldDB" id="A0AAN1EZB7"/>
<keyword evidence="5 6" id="KW-0342">GTP-binding</keyword>
<dbReference type="InterPro" id="IPR043134">
    <property type="entry name" value="GTP-CH-I_N"/>
</dbReference>
<reference evidence="9 11" key="2">
    <citation type="submission" date="2023-09" db="EMBL/GenBank/DDBJ databases">
        <title>Genomic characteristic of L. casei group strains isolated from clinical sources.</title>
        <authorList>
            <person name="Jarocki P."/>
        </authorList>
    </citation>
    <scope>NUCLEOTIDE SEQUENCE [LARGE SCALE GENOMIC DNA]</scope>
    <source>
        <strain evidence="9 11">LMG 24099</strain>
    </source>
</reference>
<dbReference type="Pfam" id="PF01227">
    <property type="entry name" value="GTP_cyclohydroI"/>
    <property type="match status" value="1"/>
</dbReference>
<dbReference type="GO" id="GO:0005525">
    <property type="term" value="F:GTP binding"/>
    <property type="evidence" value="ECO:0007669"/>
    <property type="project" value="UniProtKB-KW"/>
</dbReference>
<keyword evidence="4 6" id="KW-0378">Hydrolase</keyword>
<comment type="subunit">
    <text evidence="6">Homopolymer.</text>
</comment>
<dbReference type="FunFam" id="3.30.1130.10:FF:000001">
    <property type="entry name" value="GTP cyclohydrolase 1"/>
    <property type="match status" value="1"/>
</dbReference>
<dbReference type="GO" id="GO:0008270">
    <property type="term" value="F:zinc ion binding"/>
    <property type="evidence" value="ECO:0007669"/>
    <property type="project" value="UniProtKB-UniRule"/>
</dbReference>
<gene>
    <name evidence="6 9" type="primary">folE</name>
    <name evidence="8" type="ORF">BGL52_09230</name>
    <name evidence="9" type="ORF">RWA16_09005</name>
</gene>
<feature type="binding site" evidence="6">
    <location>
        <position position="83"/>
    </location>
    <ligand>
        <name>Zn(2+)</name>
        <dbReference type="ChEBI" id="CHEBI:29105"/>
    </ligand>
</feature>
<accession>A0AAN1EZB7</accession>
<evidence type="ECO:0000256" key="5">
    <source>
        <dbReference type="ARBA" id="ARBA00023134"/>
    </source>
</evidence>
<dbReference type="Gene3D" id="1.10.286.10">
    <property type="match status" value="1"/>
</dbReference>
<keyword evidence="3 6" id="KW-0554">One-carbon metabolism</keyword>
<reference evidence="8 10" key="1">
    <citation type="journal article" date="2017" name="Front. Immunol.">
        <title>Complete Genome Sequence of Lactobacillus casei LC5, a Potential Probiotics for Atopic Dermatitis.</title>
        <authorList>
            <person name="Kang J."/>
            <person name="Chung W.H."/>
            <person name="Lim T.J."/>
            <person name="Whon T.W."/>
            <person name="Lim S."/>
            <person name="Nam Y.D."/>
        </authorList>
    </citation>
    <scope>NUCLEOTIDE SEQUENCE [LARGE SCALE GENOMIC DNA]</scope>
    <source>
        <strain evidence="8 10">LC5</strain>
    </source>
</reference>
<dbReference type="GO" id="GO:0006729">
    <property type="term" value="P:tetrahydrobiopterin biosynthetic process"/>
    <property type="evidence" value="ECO:0007669"/>
    <property type="project" value="TreeGrafter"/>
</dbReference>
<evidence type="ECO:0000256" key="1">
    <source>
        <dbReference type="ARBA" id="ARBA00001052"/>
    </source>
</evidence>
<organism evidence="8 10">
    <name type="scientific">Lacticaseibacillus casei</name>
    <name type="common">Lactobacillus casei</name>
    <dbReference type="NCBI Taxonomy" id="1582"/>
    <lineage>
        <taxon>Bacteria</taxon>
        <taxon>Bacillati</taxon>
        <taxon>Bacillota</taxon>
        <taxon>Bacilli</taxon>
        <taxon>Lactobacillales</taxon>
        <taxon>Lactobacillaceae</taxon>
        <taxon>Lacticaseibacillus</taxon>
    </lineage>
</organism>
<dbReference type="RefSeq" id="WP_087912427.1">
    <property type="nucleotide sequence ID" value="NZ_CP017065.1"/>
</dbReference>
<evidence type="ECO:0000313" key="9">
    <source>
        <dbReference type="EMBL" id="WNX26561.1"/>
    </source>
</evidence>
<evidence type="ECO:0000256" key="4">
    <source>
        <dbReference type="ARBA" id="ARBA00022801"/>
    </source>
</evidence>
<comment type="pathway">
    <text evidence="2 6">Cofactor biosynthesis; 7,8-dihydroneopterin triphosphate biosynthesis; 7,8-dihydroneopterin triphosphate from GTP: step 1/1.</text>
</comment>
<comment type="catalytic activity">
    <reaction evidence="1 6">
        <text>GTP + H2O = 7,8-dihydroneopterin 3'-triphosphate + formate + H(+)</text>
        <dbReference type="Rhea" id="RHEA:17473"/>
        <dbReference type="ChEBI" id="CHEBI:15377"/>
        <dbReference type="ChEBI" id="CHEBI:15378"/>
        <dbReference type="ChEBI" id="CHEBI:15740"/>
        <dbReference type="ChEBI" id="CHEBI:37565"/>
        <dbReference type="ChEBI" id="CHEBI:58462"/>
        <dbReference type="EC" id="3.5.4.16"/>
    </reaction>
</comment>
<dbReference type="InterPro" id="IPR001474">
    <property type="entry name" value="GTP_CycHdrlase_I"/>
</dbReference>
<dbReference type="EMBL" id="CP136128">
    <property type="protein sequence ID" value="WNX26561.1"/>
    <property type="molecule type" value="Genomic_DNA"/>
</dbReference>
<keyword evidence="6" id="KW-0862">Zinc</keyword>
<dbReference type="PANTHER" id="PTHR11109">
    <property type="entry name" value="GTP CYCLOHYDROLASE I"/>
    <property type="match status" value="1"/>
</dbReference>
<dbReference type="NCBIfam" id="NF006825">
    <property type="entry name" value="PRK09347.1-2"/>
    <property type="match status" value="1"/>
</dbReference>
<keyword evidence="6" id="KW-0479">Metal-binding</keyword>
<dbReference type="Proteomes" id="UP001303564">
    <property type="component" value="Chromosome"/>
</dbReference>
<name>A0AAN1EZB7_LACCA</name>
<dbReference type="GO" id="GO:0003934">
    <property type="term" value="F:GTP cyclohydrolase I activity"/>
    <property type="evidence" value="ECO:0007669"/>
    <property type="project" value="UniProtKB-UniRule"/>
</dbReference>
<dbReference type="Gene3D" id="3.30.1130.10">
    <property type="match status" value="1"/>
</dbReference>
<dbReference type="GO" id="GO:0006730">
    <property type="term" value="P:one-carbon metabolic process"/>
    <property type="evidence" value="ECO:0007669"/>
    <property type="project" value="UniProtKB-UniRule"/>
</dbReference>
<evidence type="ECO:0000259" key="7">
    <source>
        <dbReference type="Pfam" id="PF01227"/>
    </source>
</evidence>
<evidence type="ECO:0000256" key="3">
    <source>
        <dbReference type="ARBA" id="ARBA00022563"/>
    </source>
</evidence>
<protein>
    <recommendedName>
        <fullName evidence="6">GTP cyclohydrolase 1</fullName>
        <ecNumber evidence="6">3.5.4.16</ecNumber>
    </recommendedName>
    <alternativeName>
        <fullName evidence="6">GTP cyclohydrolase I</fullName>
        <shortName evidence="6">GTP-CH-I</shortName>
    </alternativeName>
</protein>
<dbReference type="EMBL" id="CP017065">
    <property type="protein sequence ID" value="ARY91922.1"/>
    <property type="molecule type" value="Genomic_DNA"/>
</dbReference>
<dbReference type="FunFam" id="1.10.286.10:FF:000001">
    <property type="entry name" value="GTP cyclohydrolase 1"/>
    <property type="match status" value="1"/>
</dbReference>
<dbReference type="InterPro" id="IPR043133">
    <property type="entry name" value="GTP-CH-I_C/QueF"/>
</dbReference>
<feature type="domain" description="GTP cyclohydrolase I" evidence="7">
    <location>
        <begin position="10"/>
        <end position="187"/>
    </location>
</feature>
<evidence type="ECO:0000313" key="10">
    <source>
        <dbReference type="Proteomes" id="UP000195609"/>
    </source>
</evidence>
<keyword evidence="11" id="KW-1185">Reference proteome</keyword>
<dbReference type="SUPFAM" id="SSF55620">
    <property type="entry name" value="Tetrahydrobiopterin biosynthesis enzymes-like"/>
    <property type="match status" value="1"/>
</dbReference>
<dbReference type="PANTHER" id="PTHR11109:SF7">
    <property type="entry name" value="GTP CYCLOHYDROLASE 1"/>
    <property type="match status" value="1"/>
</dbReference>
<keyword evidence="6" id="KW-0547">Nucleotide-binding</keyword>
<evidence type="ECO:0000313" key="11">
    <source>
        <dbReference type="Proteomes" id="UP001303564"/>
    </source>
</evidence>
<dbReference type="EC" id="3.5.4.16" evidence="6"/>
<comment type="similarity">
    <text evidence="6">Belongs to the GTP cyclohydrolase I family.</text>
</comment>
<proteinExistence type="inferred from homology"/>
<evidence type="ECO:0000256" key="2">
    <source>
        <dbReference type="ARBA" id="ARBA00005080"/>
    </source>
</evidence>
<dbReference type="NCBIfam" id="TIGR00063">
    <property type="entry name" value="folE"/>
    <property type="match status" value="1"/>
</dbReference>
<dbReference type="GO" id="GO:0005737">
    <property type="term" value="C:cytoplasm"/>
    <property type="evidence" value="ECO:0007669"/>
    <property type="project" value="TreeGrafter"/>
</dbReference>
<feature type="binding site" evidence="6">
    <location>
        <position position="80"/>
    </location>
    <ligand>
        <name>Zn(2+)</name>
        <dbReference type="ChEBI" id="CHEBI:29105"/>
    </ligand>
</feature>
<sequence>MKPFDRALLETSVRNILIAIGDDPDREGLKETPARVASAYEEMFSSLHQKAFTESKVFNSSLANDGELVVVADIPFYSMCEHHLLPFFGSVSVGYMPKNGRIIGLSKIPRLVDYVAKKPNVQENLTSQIGLELQKLVDPQGVAVVVKARHMCTEMRGIKKANSHTLTSFFSGAFKNKDYRMEFLQEIKNQ</sequence>
<dbReference type="InterPro" id="IPR020602">
    <property type="entry name" value="GTP_CycHdrlase_I_dom"/>
</dbReference>
<evidence type="ECO:0000313" key="8">
    <source>
        <dbReference type="EMBL" id="ARY91922.1"/>
    </source>
</evidence>
<evidence type="ECO:0000256" key="6">
    <source>
        <dbReference type="HAMAP-Rule" id="MF_00223"/>
    </source>
</evidence>
<dbReference type="Proteomes" id="UP000195609">
    <property type="component" value="Chromosome"/>
</dbReference>
<dbReference type="HAMAP" id="MF_00223">
    <property type="entry name" value="FolE"/>
    <property type="match status" value="1"/>
</dbReference>
<feature type="binding site" evidence="6">
    <location>
        <position position="152"/>
    </location>
    <ligand>
        <name>Zn(2+)</name>
        <dbReference type="ChEBI" id="CHEBI:29105"/>
    </ligand>
</feature>
<dbReference type="NCBIfam" id="NF006826">
    <property type="entry name" value="PRK09347.1-3"/>
    <property type="match status" value="1"/>
</dbReference>
<dbReference type="GO" id="GO:0046654">
    <property type="term" value="P:tetrahydrofolate biosynthetic process"/>
    <property type="evidence" value="ECO:0007669"/>
    <property type="project" value="UniProtKB-UniRule"/>
</dbReference>